<comment type="caution">
    <text evidence="2">The sequence shown here is derived from an EMBL/GenBank/DDBJ whole genome shotgun (WGS) entry which is preliminary data.</text>
</comment>
<sequence>MLLREGCAHPHGDSRPAMRGTEREQLVGAGALLPGRFGGQRCPDSWQRCGSFCCSWDSWLRLSCSKTARFHATASPALPSRRPSLGTTSP</sequence>
<dbReference type="AlphaFoldDB" id="A0A151MRQ3"/>
<name>A0A151MRQ3_ALLMI</name>
<feature type="region of interest" description="Disordered" evidence="1">
    <location>
        <begin position="71"/>
        <end position="90"/>
    </location>
</feature>
<gene>
    <name evidence="2" type="ORF">Y1Q_0012370</name>
</gene>
<reference evidence="2 3" key="1">
    <citation type="journal article" date="2012" name="Genome Biol.">
        <title>Sequencing three crocodilian genomes to illuminate the evolution of archosaurs and amniotes.</title>
        <authorList>
            <person name="St John J.A."/>
            <person name="Braun E.L."/>
            <person name="Isberg S.R."/>
            <person name="Miles L.G."/>
            <person name="Chong A.Y."/>
            <person name="Gongora J."/>
            <person name="Dalzell P."/>
            <person name="Moran C."/>
            <person name="Bed'hom B."/>
            <person name="Abzhanov A."/>
            <person name="Burgess S.C."/>
            <person name="Cooksey A.M."/>
            <person name="Castoe T.A."/>
            <person name="Crawford N.G."/>
            <person name="Densmore L.D."/>
            <person name="Drew J.C."/>
            <person name="Edwards S.V."/>
            <person name="Faircloth B.C."/>
            <person name="Fujita M.K."/>
            <person name="Greenwold M.J."/>
            <person name="Hoffmann F.G."/>
            <person name="Howard J.M."/>
            <person name="Iguchi T."/>
            <person name="Janes D.E."/>
            <person name="Khan S.Y."/>
            <person name="Kohno S."/>
            <person name="de Koning A.J."/>
            <person name="Lance S.L."/>
            <person name="McCarthy F.M."/>
            <person name="McCormack J.E."/>
            <person name="Merchant M.E."/>
            <person name="Peterson D.G."/>
            <person name="Pollock D.D."/>
            <person name="Pourmand N."/>
            <person name="Raney B.J."/>
            <person name="Roessler K.A."/>
            <person name="Sanford J.R."/>
            <person name="Sawyer R.H."/>
            <person name="Schmidt C.J."/>
            <person name="Triplett E.W."/>
            <person name="Tuberville T.D."/>
            <person name="Venegas-Anaya M."/>
            <person name="Howard J.T."/>
            <person name="Jarvis E.D."/>
            <person name="Guillette L.J.Jr."/>
            <person name="Glenn T.C."/>
            <person name="Green R.E."/>
            <person name="Ray D.A."/>
        </authorList>
    </citation>
    <scope>NUCLEOTIDE SEQUENCE [LARGE SCALE GENOMIC DNA]</scope>
    <source>
        <strain evidence="2">KSC_2009_1</strain>
    </source>
</reference>
<dbReference type="EMBL" id="AKHW03005309">
    <property type="protein sequence ID" value="KYO27153.1"/>
    <property type="molecule type" value="Genomic_DNA"/>
</dbReference>
<feature type="region of interest" description="Disordered" evidence="1">
    <location>
        <begin position="1"/>
        <end position="20"/>
    </location>
</feature>
<keyword evidence="3" id="KW-1185">Reference proteome</keyword>
<protein>
    <submittedName>
        <fullName evidence="2">Uncharacterized protein</fullName>
    </submittedName>
</protein>
<accession>A0A151MRQ3</accession>
<dbReference type="Proteomes" id="UP000050525">
    <property type="component" value="Unassembled WGS sequence"/>
</dbReference>
<evidence type="ECO:0000256" key="1">
    <source>
        <dbReference type="SAM" id="MobiDB-lite"/>
    </source>
</evidence>
<organism evidence="2 3">
    <name type="scientific">Alligator mississippiensis</name>
    <name type="common">American alligator</name>
    <dbReference type="NCBI Taxonomy" id="8496"/>
    <lineage>
        <taxon>Eukaryota</taxon>
        <taxon>Metazoa</taxon>
        <taxon>Chordata</taxon>
        <taxon>Craniata</taxon>
        <taxon>Vertebrata</taxon>
        <taxon>Euteleostomi</taxon>
        <taxon>Archelosauria</taxon>
        <taxon>Archosauria</taxon>
        <taxon>Crocodylia</taxon>
        <taxon>Alligatoridae</taxon>
        <taxon>Alligatorinae</taxon>
        <taxon>Alligator</taxon>
    </lineage>
</organism>
<proteinExistence type="predicted"/>
<evidence type="ECO:0000313" key="3">
    <source>
        <dbReference type="Proteomes" id="UP000050525"/>
    </source>
</evidence>
<evidence type="ECO:0000313" key="2">
    <source>
        <dbReference type="EMBL" id="KYO27153.1"/>
    </source>
</evidence>